<comment type="caution">
    <text evidence="2">The sequence shown here is derived from an EMBL/GenBank/DDBJ whole genome shotgun (WGS) entry which is preliminary data.</text>
</comment>
<dbReference type="EMBL" id="JAVRHU010000002">
    <property type="protein sequence ID" value="MDT0621979.1"/>
    <property type="molecule type" value="Genomic_DNA"/>
</dbReference>
<dbReference type="InterPro" id="IPR050491">
    <property type="entry name" value="AmpC-like"/>
</dbReference>
<name>A0ABU3BIJ6_9FLAO</name>
<dbReference type="InterPro" id="IPR012338">
    <property type="entry name" value="Beta-lactam/transpept-like"/>
</dbReference>
<reference evidence="2 3" key="1">
    <citation type="submission" date="2023-09" db="EMBL/GenBank/DDBJ databases">
        <authorList>
            <person name="Rey-Velasco X."/>
        </authorList>
    </citation>
    <scope>NUCLEOTIDE SEQUENCE [LARGE SCALE GENOMIC DNA]</scope>
    <source>
        <strain evidence="2 3">P007</strain>
    </source>
</reference>
<dbReference type="PANTHER" id="PTHR46825:SF9">
    <property type="entry name" value="BETA-LACTAMASE-RELATED DOMAIN-CONTAINING PROTEIN"/>
    <property type="match status" value="1"/>
</dbReference>
<dbReference type="PROSITE" id="PS51257">
    <property type="entry name" value="PROKAR_LIPOPROTEIN"/>
    <property type="match status" value="1"/>
</dbReference>
<dbReference type="EC" id="3.1.1.103" evidence="2"/>
<dbReference type="PANTHER" id="PTHR46825">
    <property type="entry name" value="D-ALANYL-D-ALANINE-CARBOXYPEPTIDASE/ENDOPEPTIDASE AMPH"/>
    <property type="match status" value="1"/>
</dbReference>
<organism evidence="2 3">
    <name type="scientific">Croceitalea vernalis</name>
    <dbReference type="NCBI Taxonomy" id="3075599"/>
    <lineage>
        <taxon>Bacteria</taxon>
        <taxon>Pseudomonadati</taxon>
        <taxon>Bacteroidota</taxon>
        <taxon>Flavobacteriia</taxon>
        <taxon>Flavobacteriales</taxon>
        <taxon>Flavobacteriaceae</taxon>
        <taxon>Croceitalea</taxon>
    </lineage>
</organism>
<dbReference type="Proteomes" id="UP001250662">
    <property type="component" value="Unassembled WGS sequence"/>
</dbReference>
<protein>
    <submittedName>
        <fullName evidence="2">Serine hydrolase domain-containing protein</fullName>
        <ecNumber evidence="2">3.1.1.103</ecNumber>
    </submittedName>
</protein>
<keyword evidence="2" id="KW-0378">Hydrolase</keyword>
<accession>A0ABU3BIJ6</accession>
<feature type="domain" description="Beta-lactamase-related" evidence="1">
    <location>
        <begin position="38"/>
        <end position="353"/>
    </location>
</feature>
<evidence type="ECO:0000313" key="3">
    <source>
        <dbReference type="Proteomes" id="UP001250662"/>
    </source>
</evidence>
<sequence>MKHLLILALAILSITASCRNEKAYVEPQLTGLEKYTDSLFTASIDSSMVAGGAVLIHQNGETLLKQAYGQASLELDVPMPENASFEIGSVTKQFTAVAILKLVEEGKLSLEDDFTKYLDYDTKGRKVTINHLLNHTSGIASYTEIEEFGSLVPQDLPRDSLTRIIETKDFLFEPGEALIYNNSAYFFLGLIIEKVTEKAYEQYLDEVIFEPLGMKNTYYCSTSKAVKNKAYGYDFSPEGLQQKQYLNHKWPYAAGSLCSTTEDLLIWMNALHNQKIVSNEQYQELITPKTLNDGIQVRYAMGLTNFTNYGHQEIGHGGGIPGFLSDTRYYPEEDLYIICLVNTAGPHGGNFFANKITWNILEKKEYEGIELDFDPNEITGTYSGQTRGRKQSVNVQALTDAITIEFNGNGKIDTLRTYIGDYTWMDGNTKIRIKDDLSKVDQVSGFYIMKKK</sequence>
<dbReference type="Pfam" id="PF00144">
    <property type="entry name" value="Beta-lactamase"/>
    <property type="match status" value="1"/>
</dbReference>
<evidence type="ECO:0000313" key="2">
    <source>
        <dbReference type="EMBL" id="MDT0621979.1"/>
    </source>
</evidence>
<dbReference type="InterPro" id="IPR001466">
    <property type="entry name" value="Beta-lactam-related"/>
</dbReference>
<keyword evidence="3" id="KW-1185">Reference proteome</keyword>
<proteinExistence type="predicted"/>
<dbReference type="GO" id="GO:0016787">
    <property type="term" value="F:hydrolase activity"/>
    <property type="evidence" value="ECO:0007669"/>
    <property type="project" value="UniProtKB-KW"/>
</dbReference>
<evidence type="ECO:0000259" key="1">
    <source>
        <dbReference type="Pfam" id="PF00144"/>
    </source>
</evidence>
<dbReference type="Gene3D" id="3.40.710.10">
    <property type="entry name" value="DD-peptidase/beta-lactamase superfamily"/>
    <property type="match status" value="1"/>
</dbReference>
<dbReference type="SUPFAM" id="SSF56601">
    <property type="entry name" value="beta-lactamase/transpeptidase-like"/>
    <property type="match status" value="1"/>
</dbReference>
<dbReference type="RefSeq" id="WP_311387939.1">
    <property type="nucleotide sequence ID" value="NZ_JAVRHU010000002.1"/>
</dbReference>
<gene>
    <name evidence="2" type="ORF">RM520_10085</name>
</gene>